<keyword evidence="2" id="KW-1185">Reference proteome</keyword>
<comment type="caution">
    <text evidence="1">The sequence shown here is derived from an EMBL/GenBank/DDBJ whole genome shotgun (WGS) entry which is preliminary data.</text>
</comment>
<feature type="non-terminal residue" evidence="1">
    <location>
        <position position="1"/>
    </location>
</feature>
<accession>A0ACA9Q1X7</accession>
<protein>
    <submittedName>
        <fullName evidence="1">18655_t:CDS:1</fullName>
    </submittedName>
</protein>
<sequence length="136" mass="15104">FDEPYYPSNNLFEDFKKNYAVAVFDLRTSIMALKLDLSDKYGSSISDIVNSTNSVEEVTMKFLLDHNNYHPLLSKNPKGSSPASQPSVTESISQPTIPLFGKKPESSATKPKDQSRETDKPPSDELTTTKKPTSIT</sequence>
<proteinExistence type="predicted"/>
<reference evidence="1" key="1">
    <citation type="submission" date="2021-06" db="EMBL/GenBank/DDBJ databases">
        <authorList>
            <person name="Kallberg Y."/>
            <person name="Tangrot J."/>
            <person name="Rosling A."/>
        </authorList>
    </citation>
    <scope>NUCLEOTIDE SEQUENCE</scope>
    <source>
        <strain evidence="1">MA461A</strain>
    </source>
</reference>
<evidence type="ECO:0000313" key="2">
    <source>
        <dbReference type="Proteomes" id="UP000789920"/>
    </source>
</evidence>
<dbReference type="EMBL" id="CAJVQC010026274">
    <property type="protein sequence ID" value="CAG8732650.1"/>
    <property type="molecule type" value="Genomic_DNA"/>
</dbReference>
<dbReference type="Proteomes" id="UP000789920">
    <property type="component" value="Unassembled WGS sequence"/>
</dbReference>
<organism evidence="1 2">
    <name type="scientific">Racocetra persica</name>
    <dbReference type="NCBI Taxonomy" id="160502"/>
    <lineage>
        <taxon>Eukaryota</taxon>
        <taxon>Fungi</taxon>
        <taxon>Fungi incertae sedis</taxon>
        <taxon>Mucoromycota</taxon>
        <taxon>Glomeromycotina</taxon>
        <taxon>Glomeromycetes</taxon>
        <taxon>Diversisporales</taxon>
        <taxon>Gigasporaceae</taxon>
        <taxon>Racocetra</taxon>
    </lineage>
</organism>
<gene>
    <name evidence="1" type="ORF">RPERSI_LOCUS12319</name>
</gene>
<name>A0ACA9Q1X7_9GLOM</name>
<evidence type="ECO:0000313" key="1">
    <source>
        <dbReference type="EMBL" id="CAG8732650.1"/>
    </source>
</evidence>